<evidence type="ECO:0000256" key="2">
    <source>
        <dbReference type="ARBA" id="ARBA00022630"/>
    </source>
</evidence>
<evidence type="ECO:0000256" key="3">
    <source>
        <dbReference type="ARBA" id="ARBA00022827"/>
    </source>
</evidence>
<dbReference type="GO" id="GO:0050661">
    <property type="term" value="F:NADP binding"/>
    <property type="evidence" value="ECO:0007669"/>
    <property type="project" value="UniProtKB-UniRule"/>
</dbReference>
<evidence type="ECO:0000256" key="6">
    <source>
        <dbReference type="HAMAP-Rule" id="MF_01685"/>
    </source>
</evidence>
<comment type="caution">
    <text evidence="6">Lacks conserved residue(s) required for the propagation of feature annotation.</text>
</comment>
<evidence type="ECO:0000259" key="7">
    <source>
        <dbReference type="Pfam" id="PF07992"/>
    </source>
</evidence>
<feature type="binding site" evidence="6">
    <location>
        <position position="35"/>
    </location>
    <ligand>
        <name>FAD</name>
        <dbReference type="ChEBI" id="CHEBI:57692"/>
    </ligand>
</feature>
<feature type="binding site" evidence="6">
    <location>
        <position position="47"/>
    </location>
    <ligand>
        <name>FAD</name>
        <dbReference type="ChEBI" id="CHEBI:57692"/>
    </ligand>
</feature>
<reference evidence="8 9" key="1">
    <citation type="submission" date="2016-01" db="EMBL/GenBank/DDBJ databases">
        <title>Whole genome sequencing of Bhargavaea cecembensis T14.</title>
        <authorList>
            <person name="Hong K.W."/>
        </authorList>
    </citation>
    <scope>NUCLEOTIDE SEQUENCE [LARGE SCALE GENOMIC DNA]</scope>
    <source>
        <strain evidence="8 9">T14</strain>
    </source>
</reference>
<comment type="caution">
    <text evidence="8">The sequence shown here is derived from an EMBL/GenBank/DDBJ whole genome shotgun (WGS) entry which is preliminary data.</text>
</comment>
<protein>
    <recommendedName>
        <fullName evidence="6">Ferredoxin--NADP reductase</fullName>
        <shortName evidence="6">FNR</shortName>
        <shortName evidence="6">Fd-NADP(+) reductase</shortName>
        <ecNumber evidence="6">1.18.1.2</ecNumber>
    </recommendedName>
</protein>
<dbReference type="Proteomes" id="UP000076490">
    <property type="component" value="Unassembled WGS sequence"/>
</dbReference>
<dbReference type="GO" id="GO:0004324">
    <property type="term" value="F:ferredoxin-NADP+ reductase activity"/>
    <property type="evidence" value="ECO:0007669"/>
    <property type="project" value="UniProtKB-UniRule"/>
</dbReference>
<dbReference type="HAMAP" id="MF_01685">
    <property type="entry name" value="FENR2"/>
    <property type="match status" value="1"/>
</dbReference>
<dbReference type="InterPro" id="IPR036188">
    <property type="entry name" value="FAD/NAD-bd_sf"/>
</dbReference>
<feature type="binding site" evidence="6">
    <location>
        <position position="330"/>
    </location>
    <ligand>
        <name>FAD</name>
        <dbReference type="ChEBI" id="CHEBI:57692"/>
    </ligand>
</feature>
<keyword evidence="2 6" id="KW-0285">Flavoprotein</keyword>
<dbReference type="EMBL" id="LQNT01000009">
    <property type="protein sequence ID" value="KZE38684.1"/>
    <property type="molecule type" value="Genomic_DNA"/>
</dbReference>
<dbReference type="PRINTS" id="PR00469">
    <property type="entry name" value="PNDRDTASEII"/>
</dbReference>
<gene>
    <name evidence="8" type="ORF">AV656_07210</name>
</gene>
<comment type="cofactor">
    <cofactor evidence="6">
        <name>FAD</name>
        <dbReference type="ChEBI" id="CHEBI:57692"/>
    </cofactor>
    <text evidence="6">Binds 1 FAD per subunit.</text>
</comment>
<dbReference type="EC" id="1.18.1.2" evidence="6"/>
<evidence type="ECO:0000256" key="4">
    <source>
        <dbReference type="ARBA" id="ARBA00022857"/>
    </source>
</evidence>
<dbReference type="SUPFAM" id="SSF51905">
    <property type="entry name" value="FAD/NAD(P)-binding domain"/>
    <property type="match status" value="1"/>
</dbReference>
<evidence type="ECO:0000313" key="8">
    <source>
        <dbReference type="EMBL" id="KZE38684.1"/>
    </source>
</evidence>
<feature type="binding site" evidence="6">
    <location>
        <position position="87"/>
    </location>
    <ligand>
        <name>FAD</name>
        <dbReference type="ChEBI" id="CHEBI:57692"/>
    </ligand>
</feature>
<keyword evidence="3 6" id="KW-0274">FAD</keyword>
<evidence type="ECO:0000256" key="5">
    <source>
        <dbReference type="ARBA" id="ARBA00023002"/>
    </source>
</evidence>
<dbReference type="PRINTS" id="PR00368">
    <property type="entry name" value="FADPNR"/>
</dbReference>
<feature type="domain" description="FAD/NAD(P)-binding" evidence="7">
    <location>
        <begin position="7"/>
        <end position="304"/>
    </location>
</feature>
<dbReference type="Gene3D" id="3.50.50.60">
    <property type="entry name" value="FAD/NAD(P)-binding domain"/>
    <property type="match status" value="2"/>
</dbReference>
<accession>A0A165H3M8</accession>
<organism evidence="8 9">
    <name type="scientific">Bhargavaea cecembensis</name>
    <dbReference type="NCBI Taxonomy" id="394098"/>
    <lineage>
        <taxon>Bacteria</taxon>
        <taxon>Bacillati</taxon>
        <taxon>Bacillota</taxon>
        <taxon>Bacilli</taxon>
        <taxon>Bacillales</taxon>
        <taxon>Caryophanaceae</taxon>
        <taxon>Bhargavaea</taxon>
    </lineage>
</organism>
<dbReference type="InterPro" id="IPR050097">
    <property type="entry name" value="Ferredoxin-NADP_redctase_2"/>
</dbReference>
<dbReference type="InterPro" id="IPR022890">
    <property type="entry name" value="Fd--NADP_Rdtase_type_2"/>
</dbReference>
<dbReference type="AlphaFoldDB" id="A0A165H3M8"/>
<feature type="binding site" evidence="6">
    <location>
        <position position="43"/>
    </location>
    <ligand>
        <name>FAD</name>
        <dbReference type="ChEBI" id="CHEBI:57692"/>
    </ligand>
</feature>
<evidence type="ECO:0000313" key="9">
    <source>
        <dbReference type="Proteomes" id="UP000076490"/>
    </source>
</evidence>
<dbReference type="GO" id="GO:0050660">
    <property type="term" value="F:flavin adenine dinucleotide binding"/>
    <property type="evidence" value="ECO:0007669"/>
    <property type="project" value="UniProtKB-UniRule"/>
</dbReference>
<dbReference type="RefSeq" id="WP_063180468.1">
    <property type="nucleotide sequence ID" value="NZ_LQNT01000009.1"/>
</dbReference>
<comment type="similarity">
    <text evidence="6">Belongs to the ferredoxin--NADP reductase type 2 family.</text>
</comment>
<dbReference type="OrthoDB" id="9806179at2"/>
<proteinExistence type="inferred from homology"/>
<dbReference type="Pfam" id="PF07992">
    <property type="entry name" value="Pyr_redox_2"/>
    <property type="match status" value="1"/>
</dbReference>
<comment type="subunit">
    <text evidence="1 6">Homodimer.</text>
</comment>
<keyword evidence="5 6" id="KW-0560">Oxidoreductase</keyword>
<dbReference type="InterPro" id="IPR023753">
    <property type="entry name" value="FAD/NAD-binding_dom"/>
</dbReference>
<comment type="catalytic activity">
    <reaction evidence="6">
        <text>2 reduced [2Fe-2S]-[ferredoxin] + NADP(+) + H(+) = 2 oxidized [2Fe-2S]-[ferredoxin] + NADPH</text>
        <dbReference type="Rhea" id="RHEA:20125"/>
        <dbReference type="Rhea" id="RHEA-COMP:10000"/>
        <dbReference type="Rhea" id="RHEA-COMP:10001"/>
        <dbReference type="ChEBI" id="CHEBI:15378"/>
        <dbReference type="ChEBI" id="CHEBI:33737"/>
        <dbReference type="ChEBI" id="CHEBI:33738"/>
        <dbReference type="ChEBI" id="CHEBI:57783"/>
        <dbReference type="ChEBI" id="CHEBI:58349"/>
        <dbReference type="EC" id="1.18.1.2"/>
    </reaction>
</comment>
<keyword evidence="4 6" id="KW-0521">NADP</keyword>
<name>A0A165H3M8_9BACL</name>
<evidence type="ECO:0000256" key="1">
    <source>
        <dbReference type="ARBA" id="ARBA00011738"/>
    </source>
</evidence>
<feature type="binding site" evidence="6">
    <location>
        <position position="289"/>
    </location>
    <ligand>
        <name>FAD</name>
        <dbReference type="ChEBI" id="CHEBI:57692"/>
    </ligand>
</feature>
<sequence>MAEPIRDVTIIGGGPAGLYSAFYAGLRGMDVRLIEAREELGGKVCLFREKMIWDAGGQPPLQGETFRRQLIEQGKTFNPEVLTGTKITAIRKNGHGLFEVEDHLGQVHLSRTIIMANGGGIVSPQKLRLQGAAVAEMDNLHYTMPSLATFTGKTVLISGGGDAAVDWADELSGIAAKVILVHRRDNFCAHEAQVEKVKRSGTDILLHVAIHRLLADGAKTRIEMVELKDTETGALTRVEVDDVVVSHGYERDAALEFGAGSEPLRKDGHFFEGSADAATSVPGIFAAGDCLSYSGKVNLLVGAFNDAVNAANRAKTYIEPDAHDRGMVSSHNERFKERNRTLLRQLADEVKSGG</sequence>
<dbReference type="PANTHER" id="PTHR48105">
    <property type="entry name" value="THIOREDOXIN REDUCTASE 1-RELATED-RELATED"/>
    <property type="match status" value="1"/>
</dbReference>